<dbReference type="AlphaFoldDB" id="A0AAU7TJA5"/>
<organism evidence="2">
    <name type="scientific">Kribbella sp. HUAS MG21</name>
    <dbReference type="NCBI Taxonomy" id="3160966"/>
    <lineage>
        <taxon>Bacteria</taxon>
        <taxon>Bacillati</taxon>
        <taxon>Actinomycetota</taxon>
        <taxon>Actinomycetes</taxon>
        <taxon>Propionibacteriales</taxon>
        <taxon>Kribbellaceae</taxon>
        <taxon>Kribbella</taxon>
    </lineage>
</organism>
<dbReference type="PROSITE" id="PS51318">
    <property type="entry name" value="TAT"/>
    <property type="match status" value="1"/>
</dbReference>
<accession>A0AAU7TJA5</accession>
<dbReference type="EMBL" id="CP158165">
    <property type="protein sequence ID" value="XBV26792.1"/>
    <property type="molecule type" value="Genomic_DNA"/>
</dbReference>
<dbReference type="InterPro" id="IPR006311">
    <property type="entry name" value="TAT_signal"/>
</dbReference>
<evidence type="ECO:0000259" key="1">
    <source>
        <dbReference type="Pfam" id="PF21311"/>
    </source>
</evidence>
<dbReference type="InterPro" id="IPR048799">
    <property type="entry name" value="P68_RBP_TagC-like_beta-prop"/>
</dbReference>
<protein>
    <recommendedName>
        <fullName evidence="1">P68 RBP/TagC-like beta-propeller domain-containing protein</fullName>
    </recommendedName>
</protein>
<proteinExistence type="predicted"/>
<evidence type="ECO:0000313" key="2">
    <source>
        <dbReference type="EMBL" id="XBV26792.1"/>
    </source>
</evidence>
<reference evidence="2" key="1">
    <citation type="submission" date="2024-06" db="EMBL/GenBank/DDBJ databases">
        <title>Kribbella sp. strain HUAS MG21 genome sequences.</title>
        <authorList>
            <person name="Mo P."/>
        </authorList>
    </citation>
    <scope>NUCLEOTIDE SEQUENCE</scope>
    <source>
        <strain evidence="2">HUAS MG21</strain>
    </source>
</reference>
<name>A0AAU7TJA5_9ACTN</name>
<dbReference type="RefSeq" id="WP_350279587.1">
    <property type="nucleotide sequence ID" value="NZ_CP158165.1"/>
</dbReference>
<sequence length="327" mass="34738">MDNLSRRGLLTGAGALVAAGTVGTSTAAARPVRTLALPATKRFVMGGAGGELFRSKPLKDVTVMQSFAFDTPNHRLFTGQVRAGSSANSGDLTLSQLSLASGSEGNLLGHMYLTGFGHAVSIGAEAVGSTTYIWTETDVDTANGRGRQITRFPWRSGTTLTSASVTKWKPVANGSVFTPAVDQRYGRLGVRYALSDGMHINVYSLAAARTGDFSTVLASFKQPALTSGVAFQGWALYGSYVYFWEGNAYPGSPNQDDATSKLWCYDINAGQLVDSFRTLAGWSLTYREAEGMAVFGSTDATARLYFGFASGVAGARQASLFYRNELV</sequence>
<feature type="domain" description="P68 RBP/TagC-like beta-propeller" evidence="1">
    <location>
        <begin position="63"/>
        <end position="320"/>
    </location>
</feature>
<gene>
    <name evidence="2" type="ORF">ABN611_10290</name>
</gene>
<dbReference type="Pfam" id="PF21311">
    <property type="entry name" value="Phage_RBD_prop"/>
    <property type="match status" value="1"/>
</dbReference>